<feature type="compositionally biased region" description="Basic and acidic residues" evidence="1">
    <location>
        <begin position="264"/>
        <end position="288"/>
    </location>
</feature>
<evidence type="ECO:0000313" key="2">
    <source>
        <dbReference type="EMBL" id="KAJ8387731.1"/>
    </source>
</evidence>
<protein>
    <submittedName>
        <fullName evidence="2">Uncharacterized protein</fullName>
    </submittedName>
</protein>
<reference evidence="2" key="1">
    <citation type="journal article" date="2023" name="Science">
        <title>Genome structures resolve the early diversification of teleost fishes.</title>
        <authorList>
            <person name="Parey E."/>
            <person name="Louis A."/>
            <person name="Montfort J."/>
            <person name="Bouchez O."/>
            <person name="Roques C."/>
            <person name="Iampietro C."/>
            <person name="Lluch J."/>
            <person name="Castinel A."/>
            <person name="Donnadieu C."/>
            <person name="Desvignes T."/>
            <person name="Floi Bucao C."/>
            <person name="Jouanno E."/>
            <person name="Wen M."/>
            <person name="Mejri S."/>
            <person name="Dirks R."/>
            <person name="Jansen H."/>
            <person name="Henkel C."/>
            <person name="Chen W.J."/>
            <person name="Zahm M."/>
            <person name="Cabau C."/>
            <person name="Klopp C."/>
            <person name="Thompson A.W."/>
            <person name="Robinson-Rechavi M."/>
            <person name="Braasch I."/>
            <person name="Lecointre G."/>
            <person name="Bobe J."/>
            <person name="Postlethwait J.H."/>
            <person name="Berthelot C."/>
            <person name="Roest Crollius H."/>
            <person name="Guiguen Y."/>
        </authorList>
    </citation>
    <scope>NUCLEOTIDE SEQUENCE</scope>
    <source>
        <strain evidence="2">NC1722</strain>
    </source>
</reference>
<evidence type="ECO:0000256" key="1">
    <source>
        <dbReference type="SAM" id="MobiDB-lite"/>
    </source>
</evidence>
<name>A0AAD7W8C5_9TELE</name>
<gene>
    <name evidence="2" type="ORF">AAFF_G00150320</name>
</gene>
<comment type="caution">
    <text evidence="2">The sequence shown here is derived from an EMBL/GenBank/DDBJ whole genome shotgun (WGS) entry which is preliminary data.</text>
</comment>
<evidence type="ECO:0000313" key="3">
    <source>
        <dbReference type="Proteomes" id="UP001221898"/>
    </source>
</evidence>
<dbReference type="AlphaFoldDB" id="A0AAD7W8C5"/>
<dbReference type="EMBL" id="JAINUG010000206">
    <property type="protein sequence ID" value="KAJ8387731.1"/>
    <property type="molecule type" value="Genomic_DNA"/>
</dbReference>
<dbReference type="Proteomes" id="UP001221898">
    <property type="component" value="Unassembled WGS sequence"/>
</dbReference>
<organism evidence="2 3">
    <name type="scientific">Aldrovandia affinis</name>
    <dbReference type="NCBI Taxonomy" id="143900"/>
    <lineage>
        <taxon>Eukaryota</taxon>
        <taxon>Metazoa</taxon>
        <taxon>Chordata</taxon>
        <taxon>Craniata</taxon>
        <taxon>Vertebrata</taxon>
        <taxon>Euteleostomi</taxon>
        <taxon>Actinopterygii</taxon>
        <taxon>Neopterygii</taxon>
        <taxon>Teleostei</taxon>
        <taxon>Notacanthiformes</taxon>
        <taxon>Halosauridae</taxon>
        <taxon>Aldrovandia</taxon>
    </lineage>
</organism>
<feature type="region of interest" description="Disordered" evidence="1">
    <location>
        <begin position="243"/>
        <end position="288"/>
    </location>
</feature>
<feature type="region of interest" description="Disordered" evidence="1">
    <location>
        <begin position="141"/>
        <end position="177"/>
    </location>
</feature>
<feature type="compositionally biased region" description="Pro residues" evidence="1">
    <location>
        <begin position="49"/>
        <end position="60"/>
    </location>
</feature>
<sequence>MECAQETDISRRAENAEDLGQSVGTFLVRPLQEESPRKLFPREPSQSSGPPPRPAPPSHLVPPQRGLYTARCQGHSLGCLSWPAGVTASHATLGSITSLGSQCGREVYQLSCAFIAFEEFTEQADRKPPIHQRRHCCGLRWPRGSKQRKEQSGQAIKNPHSSIAAPPRRTAQRIKSDIPRTLRIRDSGKKLSRGAGVAWSIVEMCAFCECACESTSERESQGMRDSSIPHSEEYTPLLITSLDSSTSRHSQQLKAPKLECAVTDPRHTVTGEARGTRRAETQSDVRAQ</sequence>
<feature type="compositionally biased region" description="Polar residues" evidence="1">
    <location>
        <begin position="152"/>
        <end position="161"/>
    </location>
</feature>
<feature type="region of interest" description="Disordered" evidence="1">
    <location>
        <begin position="1"/>
        <end position="65"/>
    </location>
</feature>
<feature type="compositionally biased region" description="Polar residues" evidence="1">
    <location>
        <begin position="243"/>
        <end position="253"/>
    </location>
</feature>
<accession>A0AAD7W8C5</accession>
<proteinExistence type="predicted"/>
<keyword evidence="3" id="KW-1185">Reference proteome</keyword>
<feature type="compositionally biased region" description="Basic and acidic residues" evidence="1">
    <location>
        <begin position="31"/>
        <end position="41"/>
    </location>
</feature>